<protein>
    <recommendedName>
        <fullName evidence="1">Globin</fullName>
    </recommendedName>
    <alternativeName>
        <fullName evidence="8">Myoglobin</fullName>
    </alternativeName>
    <alternativeName>
        <fullName evidence="10">Nitrite reductase MB</fullName>
    </alternativeName>
    <alternativeName>
        <fullName evidence="11">Pseudoperoxidase MB</fullName>
    </alternativeName>
</protein>
<dbReference type="InterPro" id="IPR002335">
    <property type="entry name" value="Myoglobin"/>
</dbReference>
<dbReference type="GO" id="GO:0020037">
    <property type="term" value="F:heme binding"/>
    <property type="evidence" value="ECO:0007669"/>
    <property type="project" value="InterPro"/>
</dbReference>
<comment type="catalytic activity">
    <reaction evidence="12">
        <text>Fe(III)-heme b-[protein] + nitric oxide + H2O = Fe(II)-heme b-[protein] + nitrite + 2 H(+)</text>
        <dbReference type="Rhea" id="RHEA:77711"/>
        <dbReference type="Rhea" id="RHEA-COMP:18975"/>
        <dbReference type="Rhea" id="RHEA-COMP:18976"/>
        <dbReference type="ChEBI" id="CHEBI:15377"/>
        <dbReference type="ChEBI" id="CHEBI:15378"/>
        <dbReference type="ChEBI" id="CHEBI:16301"/>
        <dbReference type="ChEBI" id="CHEBI:16480"/>
        <dbReference type="ChEBI" id="CHEBI:55376"/>
        <dbReference type="ChEBI" id="CHEBI:60344"/>
    </reaction>
    <physiologicalReaction direction="right-to-left" evidence="12">
        <dbReference type="Rhea" id="RHEA:77713"/>
    </physiologicalReaction>
</comment>
<evidence type="ECO:0000256" key="10">
    <source>
        <dbReference type="ARBA" id="ARBA00044552"/>
    </source>
</evidence>
<dbReference type="GO" id="GO:0019825">
    <property type="term" value="F:oxygen binding"/>
    <property type="evidence" value="ECO:0007669"/>
    <property type="project" value="InterPro"/>
</dbReference>
<reference evidence="16" key="1">
    <citation type="journal article" date="2023" name="PLoS Negl. Trop. Dis.">
        <title>A genome sequence for Biomphalaria pfeifferi, the major vector snail for the human-infecting parasite Schistosoma mansoni.</title>
        <authorList>
            <person name="Bu L."/>
            <person name="Lu L."/>
            <person name="Laidemitt M.R."/>
            <person name="Zhang S.M."/>
            <person name="Mutuku M."/>
            <person name="Mkoji G."/>
            <person name="Steinauer M."/>
            <person name="Loker E.S."/>
        </authorList>
    </citation>
    <scope>NUCLEOTIDE SEQUENCE</scope>
    <source>
        <strain evidence="16">KasaAsao</strain>
    </source>
</reference>
<dbReference type="InterPro" id="IPR050532">
    <property type="entry name" value="Globin-like_OT"/>
</dbReference>
<keyword evidence="17" id="KW-1185">Reference proteome</keyword>
<dbReference type="EMBL" id="JASAOG010000037">
    <property type="protein sequence ID" value="KAK0060145.1"/>
    <property type="molecule type" value="Genomic_DNA"/>
</dbReference>
<evidence type="ECO:0000256" key="3">
    <source>
        <dbReference type="ARBA" id="ARBA00022617"/>
    </source>
</evidence>
<evidence type="ECO:0000256" key="5">
    <source>
        <dbReference type="ARBA" id="ARBA00023002"/>
    </source>
</evidence>
<keyword evidence="14" id="KW-0813">Transport</keyword>
<dbReference type="Pfam" id="PF00042">
    <property type="entry name" value="Globin"/>
    <property type="match status" value="1"/>
</dbReference>
<dbReference type="PANTHER" id="PTHR46458:SF2">
    <property type="entry name" value="X GLOBIN"/>
    <property type="match status" value="1"/>
</dbReference>
<dbReference type="GO" id="GO:0005344">
    <property type="term" value="F:oxygen carrier activity"/>
    <property type="evidence" value="ECO:0007669"/>
    <property type="project" value="UniProtKB-KW"/>
</dbReference>
<evidence type="ECO:0000256" key="7">
    <source>
        <dbReference type="ARBA" id="ARBA00023179"/>
    </source>
</evidence>
<dbReference type="SUPFAM" id="SSF46458">
    <property type="entry name" value="Globin-like"/>
    <property type="match status" value="1"/>
</dbReference>
<evidence type="ECO:0000259" key="15">
    <source>
        <dbReference type="PROSITE" id="PS01033"/>
    </source>
</evidence>
<sequence>MFCCMSPDKEKEPTRLTDDQKRIIQQVWSEVRHQIDEVGVETFLRFFNTHPEAMDSFLVFKNMEVVDLETSVQLKEHALKVTSVVDKCVARINDPKSFETICRDQGINHAGRIVTDEFQRSLRDKYIEAIKARTSVAWSAEHQEAWETFFNLMQRDMMNSMRHMNALRDRKE</sequence>
<evidence type="ECO:0000256" key="4">
    <source>
        <dbReference type="ARBA" id="ARBA00022723"/>
    </source>
</evidence>
<dbReference type="InterPro" id="IPR009050">
    <property type="entry name" value="Globin-like_sf"/>
</dbReference>
<keyword evidence="14" id="KW-0561">Oxygen transport</keyword>
<evidence type="ECO:0000256" key="12">
    <source>
        <dbReference type="ARBA" id="ARBA00048118"/>
    </source>
</evidence>
<keyword evidence="3 14" id="KW-0349">Heme</keyword>
<evidence type="ECO:0000256" key="9">
    <source>
        <dbReference type="ARBA" id="ARBA00044498"/>
    </source>
</evidence>
<gene>
    <name evidence="16" type="ORF">Bpfe_010332</name>
</gene>
<evidence type="ECO:0000256" key="8">
    <source>
        <dbReference type="ARBA" id="ARBA00030087"/>
    </source>
</evidence>
<dbReference type="GO" id="GO:0046872">
    <property type="term" value="F:metal ion binding"/>
    <property type="evidence" value="ECO:0007669"/>
    <property type="project" value="UniProtKB-KW"/>
</dbReference>
<evidence type="ECO:0000256" key="1">
    <source>
        <dbReference type="ARBA" id="ARBA00013895"/>
    </source>
</evidence>
<evidence type="ECO:0000256" key="6">
    <source>
        <dbReference type="ARBA" id="ARBA00023004"/>
    </source>
</evidence>
<comment type="caution">
    <text evidence="16">The sequence shown here is derived from an EMBL/GenBank/DDBJ whole genome shotgun (WGS) entry which is preliminary data.</text>
</comment>
<feature type="domain" description="Globin" evidence="15">
    <location>
        <begin position="15"/>
        <end position="162"/>
    </location>
</feature>
<keyword evidence="2" id="KW-0963">Cytoplasm</keyword>
<keyword evidence="7" id="KW-0514">Muscle protein</keyword>
<keyword evidence="5" id="KW-0560">Oxidoreductase</keyword>
<dbReference type="PANTHER" id="PTHR46458">
    <property type="entry name" value="BLR2807 PROTEIN"/>
    <property type="match status" value="1"/>
</dbReference>
<dbReference type="InterPro" id="IPR000971">
    <property type="entry name" value="Globin"/>
</dbReference>
<dbReference type="InterPro" id="IPR012292">
    <property type="entry name" value="Globin/Proto"/>
</dbReference>
<comment type="catalytic activity">
    <reaction evidence="13">
        <text>H2O2 + AH2 = A + 2 H2O</text>
        <dbReference type="Rhea" id="RHEA:30275"/>
        <dbReference type="ChEBI" id="CHEBI:13193"/>
        <dbReference type="ChEBI" id="CHEBI:15377"/>
        <dbReference type="ChEBI" id="CHEBI:16240"/>
        <dbReference type="ChEBI" id="CHEBI:17499"/>
    </reaction>
</comment>
<dbReference type="PROSITE" id="PS01033">
    <property type="entry name" value="GLOBIN"/>
    <property type="match status" value="1"/>
</dbReference>
<organism evidence="16 17">
    <name type="scientific">Biomphalaria pfeifferi</name>
    <name type="common">Bloodfluke planorb</name>
    <name type="synonym">Freshwater snail</name>
    <dbReference type="NCBI Taxonomy" id="112525"/>
    <lineage>
        <taxon>Eukaryota</taxon>
        <taxon>Metazoa</taxon>
        <taxon>Spiralia</taxon>
        <taxon>Lophotrochozoa</taxon>
        <taxon>Mollusca</taxon>
        <taxon>Gastropoda</taxon>
        <taxon>Heterobranchia</taxon>
        <taxon>Euthyneura</taxon>
        <taxon>Panpulmonata</taxon>
        <taxon>Hygrophila</taxon>
        <taxon>Lymnaeoidea</taxon>
        <taxon>Planorbidae</taxon>
        <taxon>Biomphalaria</taxon>
    </lineage>
</organism>
<evidence type="ECO:0000313" key="16">
    <source>
        <dbReference type="EMBL" id="KAK0060145.1"/>
    </source>
</evidence>
<dbReference type="PRINTS" id="PR00613">
    <property type="entry name" value="MYOGLOBIN"/>
</dbReference>
<dbReference type="Gene3D" id="1.10.490.10">
    <property type="entry name" value="Globins"/>
    <property type="match status" value="1"/>
</dbReference>
<keyword evidence="6" id="KW-0408">Iron</keyword>
<reference evidence="16" key="2">
    <citation type="submission" date="2023-04" db="EMBL/GenBank/DDBJ databases">
        <authorList>
            <person name="Bu L."/>
            <person name="Lu L."/>
            <person name="Laidemitt M.R."/>
            <person name="Zhang S.M."/>
            <person name="Mutuku M."/>
            <person name="Mkoji G."/>
            <person name="Steinauer M."/>
            <person name="Loker E.S."/>
        </authorList>
    </citation>
    <scope>NUCLEOTIDE SEQUENCE</scope>
    <source>
        <strain evidence="16">KasaAsao</strain>
        <tissue evidence="16">Whole Snail</tissue>
    </source>
</reference>
<comment type="similarity">
    <text evidence="14">Belongs to the globin family.</text>
</comment>
<proteinExistence type="inferred from homology"/>
<dbReference type="AlphaFoldDB" id="A0AAD8BT17"/>
<evidence type="ECO:0000313" key="17">
    <source>
        <dbReference type="Proteomes" id="UP001233172"/>
    </source>
</evidence>
<evidence type="ECO:0000256" key="11">
    <source>
        <dbReference type="ARBA" id="ARBA00044553"/>
    </source>
</evidence>
<dbReference type="Proteomes" id="UP001233172">
    <property type="component" value="Unassembled WGS sequence"/>
</dbReference>
<evidence type="ECO:0000256" key="2">
    <source>
        <dbReference type="ARBA" id="ARBA00022490"/>
    </source>
</evidence>
<evidence type="ECO:0000256" key="14">
    <source>
        <dbReference type="RuleBase" id="RU000356"/>
    </source>
</evidence>
<dbReference type="GO" id="GO:0016491">
    <property type="term" value="F:oxidoreductase activity"/>
    <property type="evidence" value="ECO:0007669"/>
    <property type="project" value="UniProtKB-KW"/>
</dbReference>
<keyword evidence="4" id="KW-0479">Metal-binding</keyword>
<name>A0AAD8BT17_BIOPF</name>
<dbReference type="GO" id="GO:0016528">
    <property type="term" value="C:sarcoplasm"/>
    <property type="evidence" value="ECO:0007669"/>
    <property type="project" value="UniProtKB-SubCell"/>
</dbReference>
<accession>A0AAD8BT17</accession>
<evidence type="ECO:0000256" key="13">
    <source>
        <dbReference type="ARBA" id="ARBA00049931"/>
    </source>
</evidence>
<comment type="subcellular location">
    <subcellularLocation>
        <location evidence="9">Cytoplasm</location>
        <location evidence="9">Sarcoplasm</location>
    </subcellularLocation>
</comment>